<dbReference type="InterPro" id="IPR044831">
    <property type="entry name" value="Ccp1-like"/>
</dbReference>
<feature type="disulfide bond" evidence="17">
    <location>
        <begin position="44"/>
        <end position="312"/>
    </location>
</feature>
<dbReference type="PRINTS" id="PR00458">
    <property type="entry name" value="PEROXIDASE"/>
</dbReference>
<feature type="active site" description="Proton acceptor" evidence="14">
    <location>
        <position position="77"/>
    </location>
</feature>
<dbReference type="InterPro" id="IPR024589">
    <property type="entry name" value="Ligninase_C"/>
</dbReference>
<dbReference type="InterPro" id="IPR019793">
    <property type="entry name" value="Peroxidases_heam-ligand_BS"/>
</dbReference>
<feature type="binding site" evidence="15">
    <location>
        <position position="78"/>
    </location>
    <ligand>
        <name>Ca(2+)</name>
        <dbReference type="ChEBI" id="CHEBI:29108"/>
        <label>1</label>
    </ligand>
</feature>
<dbReference type="InterPro" id="IPR001621">
    <property type="entry name" value="Ligninase"/>
</dbReference>
<dbReference type="Pfam" id="PF11895">
    <property type="entry name" value="Peroxidase_ext"/>
    <property type="match status" value="1"/>
</dbReference>
<dbReference type="PRINTS" id="PR00462">
    <property type="entry name" value="LIGNINASE"/>
</dbReference>
<evidence type="ECO:0000256" key="15">
    <source>
        <dbReference type="PIRSR" id="PIRSR601621-2"/>
    </source>
</evidence>
<dbReference type="InterPro" id="IPR002016">
    <property type="entry name" value="Haem_peroxidase"/>
</dbReference>
<comment type="caution">
    <text evidence="20">The sequence shown here is derived from an EMBL/GenBank/DDBJ whole genome shotgun (WGS) entry which is preliminary data.</text>
</comment>
<feature type="binding site" evidence="15">
    <location>
        <position position="94"/>
    </location>
    <ligand>
        <name>Ca(2+)</name>
        <dbReference type="ChEBI" id="CHEBI:29108"/>
        <label>1</label>
    </ligand>
</feature>
<feature type="binding site" evidence="15">
    <location>
        <position position="223"/>
    </location>
    <ligand>
        <name>Ca(2+)</name>
        <dbReference type="ChEBI" id="CHEBI:29108"/>
        <label>2</label>
    </ligand>
</feature>
<evidence type="ECO:0000256" key="14">
    <source>
        <dbReference type="PIRSR" id="PIRSR601621-1"/>
    </source>
</evidence>
<comment type="cofactor">
    <cofactor evidence="15 18">
        <name>Ca(2+)</name>
        <dbReference type="ChEBI" id="CHEBI:29108"/>
    </cofactor>
    <text evidence="15 18">Binds 2 calcium ions per subunit.</text>
</comment>
<dbReference type="PANTHER" id="PTHR31356:SF66">
    <property type="entry name" value="CATALASE-PEROXIDASE"/>
    <property type="match status" value="1"/>
</dbReference>
<evidence type="ECO:0000256" key="18">
    <source>
        <dbReference type="RuleBase" id="RU363051"/>
    </source>
</evidence>
<feature type="binding site" evidence="15">
    <location>
        <position position="204"/>
    </location>
    <ligand>
        <name>Ca(2+)</name>
        <dbReference type="ChEBI" id="CHEBI:29108"/>
        <label>2</label>
    </ligand>
</feature>
<evidence type="ECO:0000256" key="17">
    <source>
        <dbReference type="PIRSR" id="PIRSR601621-4"/>
    </source>
</evidence>
<evidence type="ECO:0000256" key="8">
    <source>
        <dbReference type="ARBA" id="ARBA00022837"/>
    </source>
</evidence>
<dbReference type="InterPro" id="IPR019794">
    <property type="entry name" value="Peroxidases_AS"/>
</dbReference>
<evidence type="ECO:0000256" key="1">
    <source>
        <dbReference type="ARBA" id="ARBA00004613"/>
    </source>
</evidence>
<dbReference type="Gene3D" id="1.10.520.10">
    <property type="match status" value="1"/>
</dbReference>
<name>A0AAD7C9U1_9AGAR</name>
<feature type="disulfide bond" evidence="17">
    <location>
        <begin position="32"/>
        <end position="45"/>
    </location>
</feature>
<gene>
    <name evidence="20" type="ORF">FB45DRAFT_976488</name>
</gene>
<dbReference type="Gene3D" id="1.10.420.10">
    <property type="entry name" value="Peroxidase, domain 2"/>
    <property type="match status" value="1"/>
</dbReference>
<evidence type="ECO:0000256" key="5">
    <source>
        <dbReference type="ARBA" id="ARBA00022617"/>
    </source>
</evidence>
<evidence type="ECO:0000256" key="2">
    <source>
        <dbReference type="ARBA" id="ARBA00006089"/>
    </source>
</evidence>
<evidence type="ECO:0000313" key="21">
    <source>
        <dbReference type="Proteomes" id="UP001221142"/>
    </source>
</evidence>
<feature type="disulfide bond" evidence="17">
    <location>
        <begin position="64"/>
        <end position="148"/>
    </location>
</feature>
<comment type="subcellular location">
    <subcellularLocation>
        <location evidence="1">Secreted</location>
    </subcellularLocation>
</comment>
<evidence type="ECO:0000256" key="16">
    <source>
        <dbReference type="PIRSR" id="PIRSR601621-3"/>
    </source>
</evidence>
<comment type="similarity">
    <text evidence="2 18">Belongs to the peroxidase family. Ligninase subfamily.</text>
</comment>
<feature type="chain" id="PRO_5041777814" description="Peroxidase" evidence="18">
    <location>
        <begin position="23"/>
        <end position="364"/>
    </location>
</feature>
<evidence type="ECO:0000256" key="11">
    <source>
        <dbReference type="ARBA" id="ARBA00023157"/>
    </source>
</evidence>
<feature type="binding site" evidence="15">
    <location>
        <position position="221"/>
    </location>
    <ligand>
        <name>Ca(2+)</name>
        <dbReference type="ChEBI" id="CHEBI:29108"/>
        <label>2</label>
    </ligand>
</feature>
<dbReference type="EMBL" id="JARKIF010000004">
    <property type="protein sequence ID" value="KAJ7642261.1"/>
    <property type="molecule type" value="Genomic_DNA"/>
</dbReference>
<feature type="site" description="Transition state stabilizer" evidence="16">
    <location>
        <position position="73"/>
    </location>
</feature>
<dbReference type="Proteomes" id="UP001221142">
    <property type="component" value="Unassembled WGS sequence"/>
</dbReference>
<protein>
    <recommendedName>
        <fullName evidence="18">Peroxidase</fullName>
        <ecNumber evidence="18">1.11.1.-</ecNumber>
    </recommendedName>
</protein>
<organism evidence="20 21">
    <name type="scientific">Roridomyces roridus</name>
    <dbReference type="NCBI Taxonomy" id="1738132"/>
    <lineage>
        <taxon>Eukaryota</taxon>
        <taxon>Fungi</taxon>
        <taxon>Dikarya</taxon>
        <taxon>Basidiomycota</taxon>
        <taxon>Agaricomycotina</taxon>
        <taxon>Agaricomycetes</taxon>
        <taxon>Agaricomycetidae</taxon>
        <taxon>Agaricales</taxon>
        <taxon>Marasmiineae</taxon>
        <taxon>Mycenaceae</taxon>
        <taxon>Roridomyces</taxon>
    </lineage>
</organism>
<keyword evidence="4 18" id="KW-0575">Peroxidase</keyword>
<feature type="signal peptide" evidence="18">
    <location>
        <begin position="1"/>
        <end position="22"/>
    </location>
</feature>
<reference evidence="20" key="1">
    <citation type="submission" date="2023-03" db="EMBL/GenBank/DDBJ databases">
        <title>Massive genome expansion in bonnet fungi (Mycena s.s.) driven by repeated elements and novel gene families across ecological guilds.</title>
        <authorList>
            <consortium name="Lawrence Berkeley National Laboratory"/>
            <person name="Harder C.B."/>
            <person name="Miyauchi S."/>
            <person name="Viragh M."/>
            <person name="Kuo A."/>
            <person name="Thoen E."/>
            <person name="Andreopoulos B."/>
            <person name="Lu D."/>
            <person name="Skrede I."/>
            <person name="Drula E."/>
            <person name="Henrissat B."/>
            <person name="Morin E."/>
            <person name="Kohler A."/>
            <person name="Barry K."/>
            <person name="LaButti K."/>
            <person name="Morin E."/>
            <person name="Salamov A."/>
            <person name="Lipzen A."/>
            <person name="Mereny Z."/>
            <person name="Hegedus B."/>
            <person name="Baldrian P."/>
            <person name="Stursova M."/>
            <person name="Weitz H."/>
            <person name="Taylor A."/>
            <person name="Grigoriev I.V."/>
            <person name="Nagy L.G."/>
            <person name="Martin F."/>
            <person name="Kauserud H."/>
        </authorList>
    </citation>
    <scope>NUCLEOTIDE SEQUENCE</scope>
    <source>
        <strain evidence="20">9284</strain>
    </source>
</reference>
<feature type="disulfide bond" evidence="17">
    <location>
        <begin position="276"/>
        <end position="344"/>
    </location>
</feature>
<dbReference type="GO" id="GO:0004601">
    <property type="term" value="F:peroxidase activity"/>
    <property type="evidence" value="ECO:0007669"/>
    <property type="project" value="UniProtKB-KW"/>
</dbReference>
<feature type="binding site" evidence="15">
    <location>
        <position position="92"/>
    </location>
    <ligand>
        <name>Ca(2+)</name>
        <dbReference type="ChEBI" id="CHEBI:29108"/>
        <label>1</label>
    </ligand>
</feature>
<keyword evidence="6 15" id="KW-0479">Metal-binding</keyword>
<evidence type="ECO:0000256" key="12">
    <source>
        <dbReference type="ARBA" id="ARBA00023180"/>
    </source>
</evidence>
<dbReference type="GO" id="GO:0042744">
    <property type="term" value="P:hydrogen peroxide catabolic process"/>
    <property type="evidence" value="ECO:0007669"/>
    <property type="project" value="UniProtKB-KW"/>
</dbReference>
<dbReference type="GO" id="GO:0046872">
    <property type="term" value="F:metal ion binding"/>
    <property type="evidence" value="ECO:0007669"/>
    <property type="project" value="UniProtKB-UniRule"/>
</dbReference>
<keyword evidence="21" id="KW-1185">Reference proteome</keyword>
<keyword evidence="5 15" id="KW-0349">Heme</keyword>
<evidence type="ECO:0000256" key="6">
    <source>
        <dbReference type="ARBA" id="ARBA00022723"/>
    </source>
</evidence>
<evidence type="ECO:0000256" key="7">
    <source>
        <dbReference type="ARBA" id="ARBA00022729"/>
    </source>
</evidence>
<dbReference type="PROSITE" id="PS50873">
    <property type="entry name" value="PEROXIDASE_4"/>
    <property type="match status" value="1"/>
</dbReference>
<dbReference type="Pfam" id="PF00141">
    <property type="entry name" value="peroxidase"/>
    <property type="match status" value="1"/>
</dbReference>
<evidence type="ECO:0000256" key="4">
    <source>
        <dbReference type="ARBA" id="ARBA00022559"/>
    </source>
</evidence>
<keyword evidence="12" id="KW-0325">Glycoprotein</keyword>
<proteinExistence type="inferred from homology"/>
<dbReference type="PROSITE" id="PS00436">
    <property type="entry name" value="PEROXIDASE_2"/>
    <property type="match status" value="1"/>
</dbReference>
<keyword evidence="11 17" id="KW-1015">Disulfide bond</keyword>
<evidence type="ECO:0000256" key="10">
    <source>
        <dbReference type="ARBA" id="ARBA00023004"/>
    </source>
</evidence>
<dbReference type="PROSITE" id="PS00435">
    <property type="entry name" value="PEROXIDASE_1"/>
    <property type="match status" value="1"/>
</dbReference>
<comment type="cofactor">
    <cofactor evidence="15">
        <name>heme b</name>
        <dbReference type="ChEBI" id="CHEBI:60344"/>
    </cofactor>
    <text evidence="15">Binds 1 heme b (iron(II)-protoporphyrin IX) group per subunit.</text>
</comment>
<evidence type="ECO:0000256" key="3">
    <source>
        <dbReference type="ARBA" id="ARBA00022525"/>
    </source>
</evidence>
<evidence type="ECO:0000313" key="20">
    <source>
        <dbReference type="EMBL" id="KAJ7642261.1"/>
    </source>
</evidence>
<dbReference type="PANTHER" id="PTHR31356">
    <property type="entry name" value="THYLAKOID LUMENAL 29 KDA PROTEIN, CHLOROPLASTIC-RELATED"/>
    <property type="match status" value="1"/>
</dbReference>
<dbReference type="GO" id="GO:0005576">
    <property type="term" value="C:extracellular region"/>
    <property type="evidence" value="ECO:0007669"/>
    <property type="project" value="UniProtKB-SubCell"/>
</dbReference>
<dbReference type="EC" id="1.11.1.-" evidence="18"/>
<dbReference type="InterPro" id="IPR010255">
    <property type="entry name" value="Haem_peroxidase_sf"/>
</dbReference>
<keyword evidence="8 15" id="KW-0106">Calcium</keyword>
<dbReference type="GO" id="GO:0034599">
    <property type="term" value="P:cellular response to oxidative stress"/>
    <property type="evidence" value="ECO:0007669"/>
    <property type="project" value="InterPro"/>
</dbReference>
<keyword evidence="9 18" id="KW-0560">Oxidoreductase</keyword>
<dbReference type="SUPFAM" id="SSF48113">
    <property type="entry name" value="Heme-dependent peroxidases"/>
    <property type="match status" value="1"/>
</dbReference>
<evidence type="ECO:0000259" key="19">
    <source>
        <dbReference type="PROSITE" id="PS50873"/>
    </source>
</evidence>
<dbReference type="GO" id="GO:0020037">
    <property type="term" value="F:heme binding"/>
    <property type="evidence" value="ECO:0007669"/>
    <property type="project" value="UniProtKB-UniRule"/>
</dbReference>
<evidence type="ECO:0000256" key="9">
    <source>
        <dbReference type="ARBA" id="ARBA00023002"/>
    </source>
</evidence>
<dbReference type="GO" id="GO:0000302">
    <property type="term" value="P:response to reactive oxygen species"/>
    <property type="evidence" value="ECO:0007669"/>
    <property type="project" value="TreeGrafter"/>
</dbReference>
<accession>A0AAD7C9U1</accession>
<keyword evidence="10 15" id="KW-0408">Iron</keyword>
<feature type="binding site" evidence="15">
    <location>
        <position position="96"/>
    </location>
    <ligand>
        <name>Ca(2+)</name>
        <dbReference type="ChEBI" id="CHEBI:29108"/>
        <label>1</label>
    </ligand>
</feature>
<feature type="binding site" description="axial binding residue" evidence="15">
    <location>
        <position position="203"/>
    </location>
    <ligand>
        <name>heme b</name>
        <dbReference type="ChEBI" id="CHEBI:60344"/>
    </ligand>
    <ligandPart>
        <name>Fe</name>
        <dbReference type="ChEBI" id="CHEBI:18248"/>
    </ligandPart>
</feature>
<keyword evidence="13" id="KW-0376">Hydrogen peroxide</keyword>
<dbReference type="AlphaFoldDB" id="A0AAD7C9U1"/>
<evidence type="ECO:0000256" key="13">
    <source>
        <dbReference type="ARBA" id="ARBA00023324"/>
    </source>
</evidence>
<feature type="domain" description="Plant heme peroxidase family profile" evidence="19">
    <location>
        <begin position="119"/>
        <end position="316"/>
    </location>
</feature>
<sequence>MAWTSLVASLALTAAFSGVANAAATIPAKHLCPDGKNSASNPKCCALFPVLEDIQANMFGDSGCGDAAHATLRVAFHDAIGFSQHNPKSGTGADGSIFIFAEQELSYDANLGIADAFNLEAPFIEKHKGNISVADFIQFAAAVGLTKCPGVLQPPFHLGRVDAKIPAPDGTVPEPFQSAQTILERMADGGLTAADTVALLASHSIAGADDVDPDATGVPFDSTPALFDTQFYLETLLVGNKTLGGSQNKGEEDTPIKGELRLQSDFELARDPVTACLWQANVNNQALMAFAFQQSFFKMQSLGQNVAKMTDCSEVIPAVAKLSAAQAQAFFPPTFTSKDVQKTCILPLPHLPTKPGPAESIPSM</sequence>
<keyword evidence="7 18" id="KW-0732">Signal</keyword>
<keyword evidence="3" id="KW-0964">Secreted</keyword>
<feature type="binding site" evidence="15">
    <location>
        <position position="228"/>
    </location>
    <ligand>
        <name>Ca(2+)</name>
        <dbReference type="ChEBI" id="CHEBI:29108"/>
        <label>2</label>
    </ligand>
</feature>